<dbReference type="AlphaFoldDB" id="S8ANX9"/>
<dbReference type="eggNOG" id="KOG1716">
    <property type="taxonomic scope" value="Eukaryota"/>
</dbReference>
<dbReference type="CDD" id="cd14498">
    <property type="entry name" value="DSP"/>
    <property type="match status" value="1"/>
</dbReference>
<keyword evidence="8" id="KW-1185">Reference proteome</keyword>
<dbReference type="PROSITE" id="PS50056">
    <property type="entry name" value="TYR_PHOSPHATASE_2"/>
    <property type="match status" value="1"/>
</dbReference>
<dbReference type="GO" id="GO:0005737">
    <property type="term" value="C:cytoplasm"/>
    <property type="evidence" value="ECO:0007669"/>
    <property type="project" value="TreeGrafter"/>
</dbReference>
<protein>
    <recommendedName>
        <fullName evidence="2">protein-tyrosine-phosphatase</fullName>
        <ecNumber evidence="2">3.1.3.48</ecNumber>
    </recommendedName>
</protein>
<dbReference type="EC" id="3.1.3.48" evidence="2"/>
<dbReference type="InterPro" id="IPR020422">
    <property type="entry name" value="TYR_PHOSPHATASE_DUAL_dom"/>
</dbReference>
<reference evidence="7 8" key="1">
    <citation type="journal article" date="2013" name="PLoS Genet.">
        <title>Genomic mechanisms accounting for the adaptation to parasitism in nematode-trapping fungi.</title>
        <authorList>
            <person name="Meerupati T."/>
            <person name="Andersson K.M."/>
            <person name="Friman E."/>
            <person name="Kumar D."/>
            <person name="Tunlid A."/>
            <person name="Ahren D."/>
        </authorList>
    </citation>
    <scope>NUCLEOTIDE SEQUENCE [LARGE SCALE GENOMIC DNA]</scope>
    <source>
        <strain evidence="7 8">CBS 200.50</strain>
    </source>
</reference>
<dbReference type="SMART" id="SM00195">
    <property type="entry name" value="DSPc"/>
    <property type="match status" value="1"/>
</dbReference>
<dbReference type="SUPFAM" id="SSF52799">
    <property type="entry name" value="(Phosphotyrosine protein) phosphatases II"/>
    <property type="match status" value="1"/>
</dbReference>
<dbReference type="Proteomes" id="UP000015100">
    <property type="component" value="Unassembled WGS sequence"/>
</dbReference>
<dbReference type="GO" id="GO:0043409">
    <property type="term" value="P:negative regulation of MAPK cascade"/>
    <property type="evidence" value="ECO:0007669"/>
    <property type="project" value="TreeGrafter"/>
</dbReference>
<dbReference type="InterPro" id="IPR000387">
    <property type="entry name" value="Tyr_Pase_dom"/>
</dbReference>
<dbReference type="Gene3D" id="3.90.190.10">
    <property type="entry name" value="Protein tyrosine phosphatase superfamily"/>
    <property type="match status" value="1"/>
</dbReference>
<dbReference type="HOGENOM" id="CLU_027074_12_0_1"/>
<comment type="similarity">
    <text evidence="1">Belongs to the protein-tyrosine phosphatase family. Non-receptor class dual specificity subfamily.</text>
</comment>
<feature type="domain" description="Tyrosine-protein phosphatase" evidence="5">
    <location>
        <begin position="22"/>
        <end position="162"/>
    </location>
</feature>
<dbReference type="Pfam" id="PF00782">
    <property type="entry name" value="DSPc"/>
    <property type="match status" value="1"/>
</dbReference>
<dbReference type="PANTHER" id="PTHR10159:SF519">
    <property type="entry name" value="DUAL SPECIFICITY PROTEIN PHOSPHATASE MPK3"/>
    <property type="match status" value="1"/>
</dbReference>
<accession>S8ANX9</accession>
<evidence type="ECO:0000256" key="3">
    <source>
        <dbReference type="ARBA" id="ARBA00022801"/>
    </source>
</evidence>
<evidence type="ECO:0000256" key="1">
    <source>
        <dbReference type="ARBA" id="ARBA00008601"/>
    </source>
</evidence>
<dbReference type="InterPro" id="IPR000340">
    <property type="entry name" value="Dual-sp_phosphatase_cat-dom"/>
</dbReference>
<dbReference type="OrthoDB" id="10252009at2759"/>
<feature type="domain" description="Tyrosine specific protein phosphatases" evidence="6">
    <location>
        <begin position="81"/>
        <end position="143"/>
    </location>
</feature>
<evidence type="ECO:0000256" key="4">
    <source>
        <dbReference type="ARBA" id="ARBA00022912"/>
    </source>
</evidence>
<dbReference type="GO" id="GO:0033550">
    <property type="term" value="F:MAP kinase tyrosine phosphatase activity"/>
    <property type="evidence" value="ECO:0007669"/>
    <property type="project" value="TreeGrafter"/>
</dbReference>
<evidence type="ECO:0000313" key="7">
    <source>
        <dbReference type="EMBL" id="EPS42806.1"/>
    </source>
</evidence>
<keyword evidence="3" id="KW-0378">Hydrolase</keyword>
<dbReference type="GO" id="GO:0008330">
    <property type="term" value="F:protein tyrosine/threonine phosphatase activity"/>
    <property type="evidence" value="ECO:0007669"/>
    <property type="project" value="TreeGrafter"/>
</dbReference>
<evidence type="ECO:0000259" key="6">
    <source>
        <dbReference type="PROSITE" id="PS50056"/>
    </source>
</evidence>
<dbReference type="InterPro" id="IPR029021">
    <property type="entry name" value="Prot-tyrosine_phosphatase-like"/>
</dbReference>
<dbReference type="EMBL" id="AQGS01000096">
    <property type="protein sequence ID" value="EPS42806.1"/>
    <property type="molecule type" value="Genomic_DNA"/>
</dbReference>
<reference evidence="8" key="2">
    <citation type="submission" date="2013-04" db="EMBL/GenBank/DDBJ databases">
        <title>Genomic mechanisms accounting for the adaptation to parasitism in nematode-trapping fungi.</title>
        <authorList>
            <person name="Ahren D.G."/>
        </authorList>
    </citation>
    <scope>NUCLEOTIDE SEQUENCE [LARGE SCALE GENOMIC DNA]</scope>
    <source>
        <strain evidence="8">CBS 200.50</strain>
    </source>
</reference>
<evidence type="ECO:0000259" key="5">
    <source>
        <dbReference type="PROSITE" id="PS50054"/>
    </source>
</evidence>
<name>S8ANX9_DACHA</name>
<dbReference type="PROSITE" id="PS50054">
    <property type="entry name" value="TYR_PHOSPHATASE_DUAL"/>
    <property type="match status" value="1"/>
</dbReference>
<dbReference type="PANTHER" id="PTHR10159">
    <property type="entry name" value="DUAL SPECIFICITY PROTEIN PHOSPHATASE"/>
    <property type="match status" value="1"/>
</dbReference>
<comment type="caution">
    <text evidence="7">The sequence shown here is derived from an EMBL/GenBank/DDBJ whole genome shotgun (WGS) entry which is preliminary data.</text>
</comment>
<organism evidence="7 8">
    <name type="scientific">Dactylellina haptotyla (strain CBS 200.50)</name>
    <name type="common">Nematode-trapping fungus</name>
    <name type="synonym">Monacrosporium haptotylum</name>
    <dbReference type="NCBI Taxonomy" id="1284197"/>
    <lineage>
        <taxon>Eukaryota</taxon>
        <taxon>Fungi</taxon>
        <taxon>Dikarya</taxon>
        <taxon>Ascomycota</taxon>
        <taxon>Pezizomycotina</taxon>
        <taxon>Orbiliomycetes</taxon>
        <taxon>Orbiliales</taxon>
        <taxon>Orbiliaceae</taxon>
        <taxon>Dactylellina</taxon>
    </lineage>
</organism>
<dbReference type="GO" id="GO:0017017">
    <property type="term" value="F:MAP kinase tyrosine/serine/threonine phosphatase activity"/>
    <property type="evidence" value="ECO:0007669"/>
    <property type="project" value="TreeGrafter"/>
</dbReference>
<gene>
    <name evidence="7" type="ORF">H072_3225</name>
</gene>
<proteinExistence type="inferred from homology"/>
<sequence length="188" mass="20961">MARKKKSNNNKTLPILKQGSASACAILEYLYFGPQASTCAESIARYHVTDVLSIGSQPLVMVQGVTYHRLPLSDEVSSSIRSVSDRANEIIKDVSERPGRIIFVHCSAAVSRSPTVIVAYLMRHRRMTLYDALAQVIQARPSVCPNAGFLGQLRELEQEIFLTQTLALEELPRKKRDRLVFFGADIQV</sequence>
<dbReference type="OMA" id="ASWNDER"/>
<evidence type="ECO:0000313" key="8">
    <source>
        <dbReference type="Proteomes" id="UP000015100"/>
    </source>
</evidence>
<keyword evidence="4" id="KW-0904">Protein phosphatase</keyword>
<dbReference type="STRING" id="1284197.S8ANX9"/>
<evidence type="ECO:0000256" key="2">
    <source>
        <dbReference type="ARBA" id="ARBA00013064"/>
    </source>
</evidence>